<dbReference type="Pfam" id="PF17104">
    <property type="entry name" value="YBL010C_LAA2"/>
    <property type="match status" value="1"/>
</dbReference>
<dbReference type="Proteomes" id="UP000193498">
    <property type="component" value="Unassembled WGS sequence"/>
</dbReference>
<accession>A0A1Y1XVY0</accession>
<feature type="region of interest" description="Disordered" evidence="1">
    <location>
        <begin position="154"/>
        <end position="254"/>
    </location>
</feature>
<feature type="compositionally biased region" description="Polar residues" evidence="1">
    <location>
        <begin position="181"/>
        <end position="202"/>
    </location>
</feature>
<dbReference type="EMBL" id="MCFE01000412">
    <property type="protein sequence ID" value="ORX89918.1"/>
    <property type="molecule type" value="Genomic_DNA"/>
</dbReference>
<reference evidence="2 3" key="1">
    <citation type="submission" date="2016-07" db="EMBL/GenBank/DDBJ databases">
        <title>Pervasive Adenine N6-methylation of Active Genes in Fungi.</title>
        <authorList>
            <consortium name="DOE Joint Genome Institute"/>
            <person name="Mondo S.J."/>
            <person name="Dannebaum R.O."/>
            <person name="Kuo R.C."/>
            <person name="Labutti K."/>
            <person name="Haridas S."/>
            <person name="Kuo A."/>
            <person name="Salamov A."/>
            <person name="Ahrendt S.R."/>
            <person name="Lipzen A."/>
            <person name="Sullivan W."/>
            <person name="Andreopoulos W.B."/>
            <person name="Clum A."/>
            <person name="Lindquist E."/>
            <person name="Daum C."/>
            <person name="Ramamoorthy G.K."/>
            <person name="Gryganskyi A."/>
            <person name="Culley D."/>
            <person name="Magnuson J.K."/>
            <person name="James T.Y."/>
            <person name="O'Malley M.A."/>
            <person name="Stajich J.E."/>
            <person name="Spatafora J.W."/>
            <person name="Visel A."/>
            <person name="Grigoriev I.V."/>
        </authorList>
    </citation>
    <scope>NUCLEOTIDE SEQUENCE [LARGE SCALE GENOMIC DNA]</scope>
    <source>
        <strain evidence="2 3">CBS 931.73</strain>
    </source>
</reference>
<proteinExistence type="predicted"/>
<dbReference type="AlphaFoldDB" id="A0A1Y1XVY0"/>
<feature type="region of interest" description="Disordered" evidence="1">
    <location>
        <begin position="96"/>
        <end position="128"/>
    </location>
</feature>
<feature type="compositionally biased region" description="Low complexity" evidence="1">
    <location>
        <begin position="22"/>
        <end position="38"/>
    </location>
</feature>
<dbReference type="PANTHER" id="PTHR38698:SF1">
    <property type="entry name" value="FUNGAL PROTEIN"/>
    <property type="match status" value="1"/>
</dbReference>
<dbReference type="STRING" id="1314790.A0A1Y1XVY0"/>
<feature type="compositionally biased region" description="Acidic residues" evidence="1">
    <location>
        <begin position="220"/>
        <end position="230"/>
    </location>
</feature>
<feature type="compositionally biased region" description="Polar residues" evidence="1">
    <location>
        <begin position="60"/>
        <end position="69"/>
    </location>
</feature>
<dbReference type="InterPro" id="IPR031355">
    <property type="entry name" value="YBL010C/LAA2-like"/>
</dbReference>
<evidence type="ECO:0000313" key="2">
    <source>
        <dbReference type="EMBL" id="ORX89918.1"/>
    </source>
</evidence>
<protein>
    <submittedName>
        <fullName evidence="2">Uncharacterized protein</fullName>
    </submittedName>
</protein>
<dbReference type="InParanoid" id="A0A1Y1XVY0"/>
<dbReference type="OrthoDB" id="5378975at2759"/>
<sequence length="531" mass="58241">MESDSEFTDAPEFIPASPSNKVTSVPSESSSMESAPATKTTHPASPRLEHVDFADDPPQNGHQTETPQVVNGEVEPSVNLIDFDFGSSEKVAFPEGSLCENRSPPKAYESFDPFSGAGLTRTDSSSTKFSQKDILSEFDDLHLGQELDTKELAGEFGGFGSQGDLLGLSSEVSGFKPATSEWPTEPQTSDDFGLSPQDSSETSLEEDQPVGGEPPKQEPLYDDVEPEIVAEEPGPPQEDEFNGFADDMDHAPDAFDDFDDDFAPMSQANGDADFGDDFDDDFAPMNQAPDGDQDFGDDFDDFAEAEPVKDNLLSGLVFNDPEMAKEGVAKILADVYPVSSERDHASANTGTRPCYRPWDALLGPSPQGSFKWVRSQIRRDFLISLNIPINLDEIYTRRASVLKIDSPAVLPGSGPIDEFDIAMARSLCNLSEETIRNYPANDLTSLLDQLTSLSKQTNAYFEFWVKQHEKVKAEAEAIHKTIECMVSHAQKNREKQSGESKWFKKRISGISKATSPRNSASIDVARRRLSM</sequence>
<feature type="region of interest" description="Disordered" evidence="1">
    <location>
        <begin position="1"/>
        <end position="74"/>
    </location>
</feature>
<evidence type="ECO:0000256" key="1">
    <source>
        <dbReference type="SAM" id="MobiDB-lite"/>
    </source>
</evidence>
<evidence type="ECO:0000313" key="3">
    <source>
        <dbReference type="Proteomes" id="UP000193498"/>
    </source>
</evidence>
<organism evidence="2 3">
    <name type="scientific">Basidiobolus meristosporus CBS 931.73</name>
    <dbReference type="NCBI Taxonomy" id="1314790"/>
    <lineage>
        <taxon>Eukaryota</taxon>
        <taxon>Fungi</taxon>
        <taxon>Fungi incertae sedis</taxon>
        <taxon>Zoopagomycota</taxon>
        <taxon>Entomophthoromycotina</taxon>
        <taxon>Basidiobolomycetes</taxon>
        <taxon>Basidiobolales</taxon>
        <taxon>Basidiobolaceae</taxon>
        <taxon>Basidiobolus</taxon>
    </lineage>
</organism>
<comment type="caution">
    <text evidence="2">The sequence shown here is derived from an EMBL/GenBank/DDBJ whole genome shotgun (WGS) entry which is preliminary data.</text>
</comment>
<dbReference type="PANTHER" id="PTHR38698">
    <property type="entry name" value="EXPRESSED PROTEIN"/>
    <property type="match status" value="1"/>
</dbReference>
<keyword evidence="3" id="KW-1185">Reference proteome</keyword>
<gene>
    <name evidence="2" type="ORF">K493DRAFT_410139</name>
</gene>
<name>A0A1Y1XVY0_9FUNG</name>